<dbReference type="GO" id="GO:0006450">
    <property type="term" value="P:regulation of translational fidelity"/>
    <property type="evidence" value="ECO:0007669"/>
    <property type="project" value="InterPro"/>
</dbReference>
<evidence type="ECO:0000259" key="3">
    <source>
        <dbReference type="Pfam" id="PF03129"/>
    </source>
</evidence>
<dbReference type="EMBL" id="CADEPI010000254">
    <property type="protein sequence ID" value="CAB3381981.1"/>
    <property type="molecule type" value="Genomic_DNA"/>
</dbReference>
<dbReference type="GO" id="GO:0005739">
    <property type="term" value="C:mitochondrion"/>
    <property type="evidence" value="ECO:0007669"/>
    <property type="project" value="UniProtKB-SubCell"/>
</dbReference>
<comment type="caution">
    <text evidence="4">The sequence shown here is derived from an EMBL/GenBank/DDBJ whole genome shotgun (WGS) entry which is preliminary data.</text>
</comment>
<evidence type="ECO:0000313" key="5">
    <source>
        <dbReference type="Proteomes" id="UP000494165"/>
    </source>
</evidence>
<dbReference type="Pfam" id="PF02686">
    <property type="entry name" value="GatC"/>
    <property type="match status" value="1"/>
</dbReference>
<dbReference type="GO" id="GO:0070681">
    <property type="term" value="P:glutaminyl-tRNAGln biosynthesis via transamidation"/>
    <property type="evidence" value="ECO:0007669"/>
    <property type="project" value="UniProtKB-UniRule"/>
</dbReference>
<dbReference type="InterPro" id="IPR036113">
    <property type="entry name" value="Asp/Glu-ADT_sf_sub_c"/>
</dbReference>
<dbReference type="AlphaFoldDB" id="A0A8S1DV12"/>
<dbReference type="GO" id="GO:0050567">
    <property type="term" value="F:glutaminyl-tRNA synthase (glutamine-hydrolyzing) activity"/>
    <property type="evidence" value="ECO:0007669"/>
    <property type="project" value="UniProtKB-UniRule"/>
</dbReference>
<reference evidence="4 5" key="1">
    <citation type="submission" date="2020-04" db="EMBL/GenBank/DDBJ databases">
        <authorList>
            <person name="Alioto T."/>
            <person name="Alioto T."/>
            <person name="Gomez Garrido J."/>
        </authorList>
    </citation>
    <scope>NUCLEOTIDE SEQUENCE [LARGE SCALE GENOMIC DNA]</scope>
</reference>
<accession>A0A8S1DV12</accession>
<dbReference type="InterPro" id="IPR036621">
    <property type="entry name" value="Anticodon-bd_dom_sf"/>
</dbReference>
<dbReference type="InterPro" id="IPR003837">
    <property type="entry name" value="GatC"/>
</dbReference>
<dbReference type="EC" id="6.3.5.-" evidence="2"/>
<comment type="subcellular location">
    <subcellularLocation>
        <location evidence="2">Mitochondrion</location>
    </subcellularLocation>
</comment>
<evidence type="ECO:0000256" key="2">
    <source>
        <dbReference type="HAMAP-Rule" id="MF_03149"/>
    </source>
</evidence>
<keyword evidence="2" id="KW-0648">Protein biosynthesis</keyword>
<dbReference type="Pfam" id="PF03129">
    <property type="entry name" value="HGTP_anticodon"/>
    <property type="match status" value="1"/>
</dbReference>
<evidence type="ECO:0000313" key="4">
    <source>
        <dbReference type="EMBL" id="CAB3381981.1"/>
    </source>
</evidence>
<gene>
    <name evidence="4" type="ORF">CLODIP_2_CD01068</name>
</gene>
<dbReference type="PANTHER" id="PTHR15004:SF0">
    <property type="entry name" value="GLUTAMYL-TRNA(GLN) AMIDOTRANSFERASE SUBUNIT C, MITOCHONDRIAL"/>
    <property type="match status" value="1"/>
</dbReference>
<comment type="function">
    <text evidence="2">Allows the formation of correctly charged Gln-tRNA(Gln) through the transamidation of misacylated Glu-tRNA(Gln) in the mitochondria. The reaction takes place in the presence of glutamine and ATP through an activated gamma-phospho-Glu-tRNA(Gln).</text>
</comment>
<feature type="domain" description="Anticodon-binding" evidence="3">
    <location>
        <begin position="179"/>
        <end position="263"/>
    </location>
</feature>
<comment type="similarity">
    <text evidence="2">Belongs to the GatC family.</text>
</comment>
<dbReference type="PANTHER" id="PTHR15004">
    <property type="entry name" value="GLUTAMYL-TRNA(GLN) AMIDOTRANSFERASE SUBUNIT C, MITOCHONDRIAL"/>
    <property type="match status" value="1"/>
</dbReference>
<dbReference type="GO" id="GO:0005524">
    <property type="term" value="F:ATP binding"/>
    <property type="evidence" value="ECO:0007669"/>
    <property type="project" value="UniProtKB-KW"/>
</dbReference>
<keyword evidence="2" id="KW-0436">Ligase</keyword>
<dbReference type="HAMAP" id="MF_00122">
    <property type="entry name" value="GatC"/>
    <property type="match status" value="1"/>
</dbReference>
<keyword evidence="5" id="KW-1185">Reference proteome</keyword>
<dbReference type="GO" id="GO:0030956">
    <property type="term" value="C:glutamyl-tRNA(Gln) amidotransferase complex"/>
    <property type="evidence" value="ECO:0007669"/>
    <property type="project" value="UniProtKB-UniRule"/>
</dbReference>
<comment type="subunit">
    <text evidence="2">Subunit of the heterotrimeric GatCAB amidotransferase (AdT) complex, composed of A, B and C subunits.</text>
</comment>
<dbReference type="SUPFAM" id="SSF141000">
    <property type="entry name" value="Glu-tRNAGln amidotransferase C subunit"/>
    <property type="match status" value="1"/>
</dbReference>
<keyword evidence="2" id="KW-0067">ATP-binding</keyword>
<evidence type="ECO:0000256" key="1">
    <source>
        <dbReference type="ARBA" id="ARBA00022741"/>
    </source>
</evidence>
<comment type="catalytic activity">
    <reaction evidence="2">
        <text>L-glutamyl-tRNA(Gln) + L-glutamine + ATP + H2O = L-glutaminyl-tRNA(Gln) + L-glutamate + ADP + phosphate + H(+)</text>
        <dbReference type="Rhea" id="RHEA:17521"/>
        <dbReference type="Rhea" id="RHEA-COMP:9681"/>
        <dbReference type="Rhea" id="RHEA-COMP:9684"/>
        <dbReference type="ChEBI" id="CHEBI:15377"/>
        <dbReference type="ChEBI" id="CHEBI:15378"/>
        <dbReference type="ChEBI" id="CHEBI:29985"/>
        <dbReference type="ChEBI" id="CHEBI:30616"/>
        <dbReference type="ChEBI" id="CHEBI:43474"/>
        <dbReference type="ChEBI" id="CHEBI:58359"/>
        <dbReference type="ChEBI" id="CHEBI:78520"/>
        <dbReference type="ChEBI" id="CHEBI:78521"/>
        <dbReference type="ChEBI" id="CHEBI:456216"/>
    </reaction>
</comment>
<sequence>MFMPRILLCRLCKSTWKPPVSRLLHRAIPPTPHDISVDKSKLPTPTKVDRDTILQLERVALVDFATEEGIRRLEAAIQLADTISAVDTKGVEPLYTVLENRSLYLQEDKVSDGHCKEEILANAAVTEEDYFVAPPGNIPLDQSGKHYAVKKPKRAKKNLNSLGAYQRKIVFNADSKDASEDLKELAEFLTRCLERGGVPAELNCEFGKNALAVQQENTHNVGVCYTVTLKERTLKDGILELRDKRTTLAEQVHVSMLKRYIKKLVQS</sequence>
<keyword evidence="1 2" id="KW-0547">Nucleotide-binding</keyword>
<dbReference type="SUPFAM" id="SSF52954">
    <property type="entry name" value="Class II aaRS ABD-related"/>
    <property type="match status" value="1"/>
</dbReference>
<keyword evidence="2" id="KW-0496">Mitochondrion</keyword>
<name>A0A8S1DV12_9INSE</name>
<proteinExistence type="inferred from homology"/>
<organism evidence="4 5">
    <name type="scientific">Cloeon dipterum</name>
    <dbReference type="NCBI Taxonomy" id="197152"/>
    <lineage>
        <taxon>Eukaryota</taxon>
        <taxon>Metazoa</taxon>
        <taxon>Ecdysozoa</taxon>
        <taxon>Arthropoda</taxon>
        <taxon>Hexapoda</taxon>
        <taxon>Insecta</taxon>
        <taxon>Pterygota</taxon>
        <taxon>Palaeoptera</taxon>
        <taxon>Ephemeroptera</taxon>
        <taxon>Pisciforma</taxon>
        <taxon>Baetidae</taxon>
        <taxon>Cloeon</taxon>
    </lineage>
</organism>
<dbReference type="InterPro" id="IPR004154">
    <property type="entry name" value="Anticodon-bd"/>
</dbReference>
<protein>
    <recommendedName>
        <fullName evidence="2">Glutamyl-tRNA(Gln) amidotransferase subunit C, mitochondrial</fullName>
        <shortName evidence="2">Glu-AdT subunit C</shortName>
        <ecNumber evidence="2">6.3.5.-</ecNumber>
    </recommendedName>
</protein>
<dbReference type="Proteomes" id="UP000494165">
    <property type="component" value="Unassembled WGS sequence"/>
</dbReference>
<dbReference type="OrthoDB" id="5394539at2759"/>
<dbReference type="GO" id="GO:0032543">
    <property type="term" value="P:mitochondrial translation"/>
    <property type="evidence" value="ECO:0007669"/>
    <property type="project" value="UniProtKB-UniRule"/>
</dbReference>
<dbReference type="Gene3D" id="3.40.50.800">
    <property type="entry name" value="Anticodon-binding domain"/>
    <property type="match status" value="1"/>
</dbReference>